<dbReference type="HAMAP" id="MF_01515">
    <property type="entry name" value="UPF0316"/>
    <property type="match status" value="1"/>
</dbReference>
<dbReference type="InterPro" id="IPR015867">
    <property type="entry name" value="N-reg_PII/ATP_PRibTrfase_C"/>
</dbReference>
<evidence type="ECO:0000313" key="10">
    <source>
        <dbReference type="Proteomes" id="UP000058857"/>
    </source>
</evidence>
<evidence type="ECO:0000256" key="2">
    <source>
        <dbReference type="ARBA" id="ARBA00022475"/>
    </source>
</evidence>
<feature type="transmembrane region" description="Helical" evidence="6">
    <location>
        <begin position="59"/>
        <end position="80"/>
    </location>
</feature>
<keyword evidence="3 6" id="KW-0812">Transmembrane</keyword>
<dbReference type="InterPro" id="IPR044035">
    <property type="entry name" value="DUF5698"/>
</dbReference>
<dbReference type="InterPro" id="IPR019264">
    <property type="entry name" value="DUF2179"/>
</dbReference>
<name>A0A0S2IS00_LEPBO</name>
<dbReference type="Gene3D" id="3.30.70.120">
    <property type="match status" value="1"/>
</dbReference>
<feature type="domain" description="DUF5698" evidence="8">
    <location>
        <begin position="47"/>
        <end position="104"/>
    </location>
</feature>
<keyword evidence="2 6" id="KW-1003">Cell membrane</keyword>
<keyword evidence="5 6" id="KW-0472">Membrane</keyword>
<dbReference type="CDD" id="cd16381">
    <property type="entry name" value="YitT_C_like_1"/>
    <property type="match status" value="1"/>
</dbReference>
<evidence type="ECO:0000256" key="6">
    <source>
        <dbReference type="HAMAP-Rule" id="MF_01515"/>
    </source>
</evidence>
<dbReference type="PATRIC" id="fig|280505.15.peg.2086"/>
<dbReference type="Pfam" id="PF10035">
    <property type="entry name" value="DUF2179"/>
    <property type="match status" value="1"/>
</dbReference>
<dbReference type="EMBL" id="CP012029">
    <property type="protein sequence ID" value="ALO26392.1"/>
    <property type="molecule type" value="Genomic_DNA"/>
</dbReference>
<evidence type="ECO:0000256" key="4">
    <source>
        <dbReference type="ARBA" id="ARBA00022989"/>
    </source>
</evidence>
<comment type="subcellular location">
    <subcellularLocation>
        <location evidence="1 6">Cell membrane</location>
        <topology evidence="1 6">Multi-pass membrane protein</topology>
    </subcellularLocation>
</comment>
<dbReference type="InterPro" id="IPR022930">
    <property type="entry name" value="UPF0316"/>
</dbReference>
<dbReference type="PANTHER" id="PTHR40060">
    <property type="entry name" value="UPF0316 PROTEIN YEBE"/>
    <property type="match status" value="1"/>
</dbReference>
<feature type="transmembrane region" description="Helical" evidence="6">
    <location>
        <begin position="86"/>
        <end position="106"/>
    </location>
</feature>
<evidence type="ECO:0000313" key="9">
    <source>
        <dbReference type="EMBL" id="ALO26392.1"/>
    </source>
</evidence>
<dbReference type="Pfam" id="PF18955">
    <property type="entry name" value="DUF5698"/>
    <property type="match status" value="1"/>
</dbReference>
<reference evidence="9 10" key="1">
    <citation type="journal article" date="2015" name="PLoS Negl. Trop. Dis.">
        <title>Distribution of Plasmids in Distinct Leptospira Pathogenic Species.</title>
        <authorList>
            <person name="Wang Y."/>
            <person name="Zhuang X."/>
            <person name="Zhong Y."/>
            <person name="Zhang C."/>
            <person name="Zhang Y."/>
            <person name="Zeng L."/>
            <person name="Zhu Y."/>
            <person name="He P."/>
            <person name="Dong K."/>
            <person name="Pal U."/>
            <person name="Guo X."/>
            <person name="Qin J."/>
        </authorList>
    </citation>
    <scope>NUCLEOTIDE SEQUENCE [LARGE SCALE GENOMIC DNA]</scope>
    <source>
        <strain evidence="9 10">56604</strain>
    </source>
</reference>
<dbReference type="NCBIfam" id="NF003191">
    <property type="entry name" value="PRK04164.1-2"/>
    <property type="match status" value="1"/>
</dbReference>
<proteinExistence type="inferred from homology"/>
<evidence type="ECO:0000256" key="1">
    <source>
        <dbReference type="ARBA" id="ARBA00004651"/>
    </source>
</evidence>
<evidence type="ECO:0000259" key="8">
    <source>
        <dbReference type="Pfam" id="PF18955"/>
    </source>
</evidence>
<dbReference type="GO" id="GO:0005886">
    <property type="term" value="C:plasma membrane"/>
    <property type="evidence" value="ECO:0007669"/>
    <property type="project" value="UniProtKB-SubCell"/>
</dbReference>
<protein>
    <recommendedName>
        <fullName evidence="6">UPF0316 protein LBBP_02130</fullName>
    </recommendedName>
</protein>
<accession>A0A0S2IS00</accession>
<organism evidence="9">
    <name type="scientific">Leptospira borgpetersenii serovar Ballum</name>
    <dbReference type="NCBI Taxonomy" id="280505"/>
    <lineage>
        <taxon>Bacteria</taxon>
        <taxon>Pseudomonadati</taxon>
        <taxon>Spirochaetota</taxon>
        <taxon>Spirochaetia</taxon>
        <taxon>Leptospirales</taxon>
        <taxon>Leptospiraceae</taxon>
        <taxon>Leptospira</taxon>
    </lineage>
</organism>
<sequence>MQFSSTRIVLSTILACMELNPGNPIFDYCVLPCFIFLARVTDVSIGTIRVILLTREKKVIAASLGFLEVLLWVIVITQVIKNLNNALCYLAYAGGFAAGTFIGMILEEKLAIGFSLLRIISPRNGDEIANKLSEAGYGVTAMSGQGSRGPVKIVFTVLKRKKIGQAMTIVKSVEPDVFYSIENARSTNTAVSEDSPGLLRIGILEKILKVRK</sequence>
<evidence type="ECO:0000256" key="3">
    <source>
        <dbReference type="ARBA" id="ARBA00022692"/>
    </source>
</evidence>
<comment type="similarity">
    <text evidence="6">Belongs to the UPF0316 family.</text>
</comment>
<gene>
    <name evidence="9" type="ORF">LBBP_02130</name>
</gene>
<dbReference type="Proteomes" id="UP000058857">
    <property type="component" value="Chromosome 1"/>
</dbReference>
<keyword evidence="4 6" id="KW-1133">Transmembrane helix</keyword>
<evidence type="ECO:0000259" key="7">
    <source>
        <dbReference type="Pfam" id="PF10035"/>
    </source>
</evidence>
<dbReference type="PANTHER" id="PTHR40060:SF1">
    <property type="entry name" value="UPF0316 PROTEIN YEBE"/>
    <property type="match status" value="1"/>
</dbReference>
<evidence type="ECO:0000256" key="5">
    <source>
        <dbReference type="ARBA" id="ARBA00023136"/>
    </source>
</evidence>
<feature type="domain" description="DUF2179" evidence="7">
    <location>
        <begin position="137"/>
        <end position="186"/>
    </location>
</feature>
<dbReference type="AlphaFoldDB" id="A0A0S2IS00"/>